<feature type="region of interest" description="Disordered" evidence="1">
    <location>
        <begin position="326"/>
        <end position="350"/>
    </location>
</feature>
<dbReference type="CDD" id="cd12797">
    <property type="entry name" value="M23_peptidase"/>
    <property type="match status" value="1"/>
</dbReference>
<evidence type="ECO:0000313" key="5">
    <source>
        <dbReference type="Proteomes" id="UP001315686"/>
    </source>
</evidence>
<dbReference type="Gene3D" id="2.70.70.10">
    <property type="entry name" value="Glucose Permease (Domain IIA)"/>
    <property type="match status" value="1"/>
</dbReference>
<organism evidence="4 5">
    <name type="scientific">Harenicola maris</name>
    <dbReference type="NCBI Taxonomy" id="2841044"/>
    <lineage>
        <taxon>Bacteria</taxon>
        <taxon>Pseudomonadati</taxon>
        <taxon>Pseudomonadota</taxon>
        <taxon>Alphaproteobacteria</taxon>
        <taxon>Rhodobacterales</taxon>
        <taxon>Paracoccaceae</taxon>
        <taxon>Harenicola</taxon>
    </lineage>
</organism>
<name>A0AAP2CPK4_9RHOB</name>
<evidence type="ECO:0000313" key="4">
    <source>
        <dbReference type="EMBL" id="MBT0957435.1"/>
    </source>
</evidence>
<keyword evidence="2" id="KW-0732">Signal</keyword>
<reference evidence="4 5" key="1">
    <citation type="journal article" date="2021" name="Arch. Microbiol.">
        <title>Harenicola maris gen. nov., sp. nov. isolated from the Sea of Japan shallow sediments.</title>
        <authorList>
            <person name="Romanenko L.A."/>
            <person name="Kurilenko V.V."/>
            <person name="Chernysheva N.Y."/>
            <person name="Tekutyeva L.A."/>
            <person name="Velansky P.V."/>
            <person name="Svetashev V.I."/>
            <person name="Isaeva M.P."/>
        </authorList>
    </citation>
    <scope>NUCLEOTIDE SEQUENCE [LARGE SCALE GENOMIC DNA]</scope>
    <source>
        <strain evidence="4 5">KMM 3653</strain>
    </source>
</reference>
<keyword evidence="5" id="KW-1185">Reference proteome</keyword>
<comment type="caution">
    <text evidence="4">The sequence shown here is derived from an EMBL/GenBank/DDBJ whole genome shotgun (WGS) entry which is preliminary data.</text>
</comment>
<dbReference type="AlphaFoldDB" id="A0AAP2CPK4"/>
<gene>
    <name evidence="4" type="ORF">IV417_08555</name>
</gene>
<evidence type="ECO:0000256" key="1">
    <source>
        <dbReference type="SAM" id="MobiDB-lite"/>
    </source>
</evidence>
<evidence type="ECO:0000256" key="2">
    <source>
        <dbReference type="SAM" id="SignalP"/>
    </source>
</evidence>
<dbReference type="EMBL" id="JADQAZ010000002">
    <property type="protein sequence ID" value="MBT0957435.1"/>
    <property type="molecule type" value="Genomic_DNA"/>
</dbReference>
<protein>
    <submittedName>
        <fullName evidence="4">Peptidoglycan DD-metalloendopeptidase family protein</fullName>
    </submittedName>
</protein>
<dbReference type="Proteomes" id="UP001315686">
    <property type="component" value="Unassembled WGS sequence"/>
</dbReference>
<feature type="signal peptide" evidence="2">
    <location>
        <begin position="1"/>
        <end position="21"/>
    </location>
</feature>
<dbReference type="Pfam" id="PF01551">
    <property type="entry name" value="Peptidase_M23"/>
    <property type="match status" value="1"/>
</dbReference>
<dbReference type="InterPro" id="IPR011055">
    <property type="entry name" value="Dup_hybrid_motif"/>
</dbReference>
<dbReference type="RefSeq" id="WP_327793669.1">
    <property type="nucleotide sequence ID" value="NZ_JADQAZ010000002.1"/>
</dbReference>
<feature type="domain" description="M23ase beta-sheet core" evidence="3">
    <location>
        <begin position="259"/>
        <end position="366"/>
    </location>
</feature>
<proteinExistence type="predicted"/>
<dbReference type="InterPro" id="IPR016047">
    <property type="entry name" value="M23ase_b-sheet_dom"/>
</dbReference>
<accession>A0AAP2CPK4</accession>
<dbReference type="SUPFAM" id="SSF51261">
    <property type="entry name" value="Duplicated hybrid motif"/>
    <property type="match status" value="1"/>
</dbReference>
<feature type="chain" id="PRO_5042810797" evidence="2">
    <location>
        <begin position="22"/>
        <end position="376"/>
    </location>
</feature>
<evidence type="ECO:0000259" key="3">
    <source>
        <dbReference type="Pfam" id="PF01551"/>
    </source>
</evidence>
<sequence>MILRLAPLLMALLLGAGSVCAQTDPAHIARRAAGLLEQAAADLQTAEGGRGRVAALTKTVRAYEEGLTALRASLRQAAIQERTLRLGMEAKRAEVARLLGVLSVLERAPRPLLLLHPSGPAGTARAGMMLSEVTPALQAEAQLLREQLDEISALQALQKNASERMTEGLTGAQQARAALSKAIGDRTDLPRRVTEDPEVLRSLLQTSDTLAAFAAGLASTPAAPGGQDFDALRGTLPLPGPATVLRAFDEADAAGVRRPGLLLAMAPGTLITSPAAATIRYAGPLLDYGNVMVIEPSDGALMVLAGLDAIYGAPGDVVPMGSPLGLMPGGQGPETETLADPARSGSAERSETLYMELRLDDVPVDPAPWFTLTKDG</sequence>